<sequence>MTTEKPQGLLLAGGAGRRVQGRDKGLLVWRGKPLVQWVAERLRPQVTTLTISCNRNRHSYDRYADRTVTDFPEQESRGPLAGILSLAPFVAREDYLLVCPCDTPLVPEDLAARLVAALESRPDLAVSYAHDARRAHYLHAVLRGDCLTSLPQYLQSGQRSVRGWYAQLATIAADFSDCPDAFANLNLGDNTE</sequence>
<comment type="function">
    <text evidence="8">Transfers a GMP moiety from GTP to Mo-molybdopterin (Mo-MPT) cofactor (Moco or molybdenum cofactor) to form Mo-molybdopterin guanine dinucleotide (Mo-MGD) cofactor.</text>
</comment>
<proteinExistence type="inferred from homology"/>
<comment type="subcellular location">
    <subcellularLocation>
        <location evidence="8">Cytoplasm</location>
    </subcellularLocation>
</comment>
<dbReference type="InterPro" id="IPR025877">
    <property type="entry name" value="MobA-like_NTP_Trfase"/>
</dbReference>
<dbReference type="InterPro" id="IPR013482">
    <property type="entry name" value="Molybde_CF_guanTrfase"/>
</dbReference>
<evidence type="ECO:0000259" key="9">
    <source>
        <dbReference type="Pfam" id="PF12804"/>
    </source>
</evidence>
<keyword evidence="10" id="KW-0548">Nucleotidyltransferase</keyword>
<evidence type="ECO:0000256" key="3">
    <source>
        <dbReference type="ARBA" id="ARBA00022723"/>
    </source>
</evidence>
<dbReference type="InterPro" id="IPR029044">
    <property type="entry name" value="Nucleotide-diphossugar_trans"/>
</dbReference>
<organism evidence="10 11">
    <name type="scientific">Kineobactrum salinum</name>
    <dbReference type="NCBI Taxonomy" id="2708301"/>
    <lineage>
        <taxon>Bacteria</taxon>
        <taxon>Pseudomonadati</taxon>
        <taxon>Pseudomonadota</taxon>
        <taxon>Gammaproteobacteria</taxon>
        <taxon>Cellvibrionales</taxon>
        <taxon>Halieaceae</taxon>
        <taxon>Kineobactrum</taxon>
    </lineage>
</organism>
<comment type="catalytic activity">
    <reaction evidence="8">
        <text>Mo-molybdopterin + GTP + H(+) = Mo-molybdopterin guanine dinucleotide + diphosphate</text>
        <dbReference type="Rhea" id="RHEA:34243"/>
        <dbReference type="ChEBI" id="CHEBI:15378"/>
        <dbReference type="ChEBI" id="CHEBI:33019"/>
        <dbReference type="ChEBI" id="CHEBI:37565"/>
        <dbReference type="ChEBI" id="CHEBI:71302"/>
        <dbReference type="ChEBI" id="CHEBI:71310"/>
        <dbReference type="EC" id="2.7.7.77"/>
    </reaction>
</comment>
<feature type="domain" description="MobA-like NTP transferase" evidence="9">
    <location>
        <begin position="8"/>
        <end position="167"/>
    </location>
</feature>
<evidence type="ECO:0000313" key="10">
    <source>
        <dbReference type="EMBL" id="QIB64472.1"/>
    </source>
</evidence>
<comment type="cofactor">
    <cofactor evidence="8">
        <name>Mg(2+)</name>
        <dbReference type="ChEBI" id="CHEBI:18420"/>
    </cofactor>
</comment>
<accession>A0A6C0TXB6</accession>
<dbReference type="EMBL" id="CP048711">
    <property type="protein sequence ID" value="QIB64472.1"/>
    <property type="molecule type" value="Genomic_DNA"/>
</dbReference>
<dbReference type="PANTHER" id="PTHR19136">
    <property type="entry name" value="MOLYBDENUM COFACTOR GUANYLYLTRANSFERASE"/>
    <property type="match status" value="1"/>
</dbReference>
<keyword evidence="3 8" id="KW-0479">Metal-binding</keyword>
<feature type="binding site" evidence="8">
    <location>
        <position position="70"/>
    </location>
    <ligand>
        <name>GTP</name>
        <dbReference type="ChEBI" id="CHEBI:37565"/>
    </ligand>
</feature>
<evidence type="ECO:0000256" key="4">
    <source>
        <dbReference type="ARBA" id="ARBA00022741"/>
    </source>
</evidence>
<keyword evidence="2 8" id="KW-0808">Transferase</keyword>
<dbReference type="GO" id="GO:0005525">
    <property type="term" value="F:GTP binding"/>
    <property type="evidence" value="ECO:0007669"/>
    <property type="project" value="UniProtKB-UniRule"/>
</dbReference>
<dbReference type="Pfam" id="PF12804">
    <property type="entry name" value="NTP_transf_3"/>
    <property type="match status" value="1"/>
</dbReference>
<reference evidence="10 11" key="1">
    <citation type="submission" date="2020-02" db="EMBL/GenBank/DDBJ databases">
        <title>Genome sequencing for Kineobactrum sp. M2.</title>
        <authorList>
            <person name="Park S.-J."/>
        </authorList>
    </citation>
    <scope>NUCLEOTIDE SEQUENCE [LARGE SCALE GENOMIC DNA]</scope>
    <source>
        <strain evidence="10 11">M2</strain>
    </source>
</reference>
<evidence type="ECO:0000256" key="6">
    <source>
        <dbReference type="ARBA" id="ARBA00023134"/>
    </source>
</evidence>
<comment type="caution">
    <text evidence="8">Lacks conserved residue(s) required for the propagation of feature annotation.</text>
</comment>
<keyword evidence="1 8" id="KW-0963">Cytoplasm</keyword>
<dbReference type="GO" id="GO:0061603">
    <property type="term" value="F:molybdenum cofactor guanylyltransferase activity"/>
    <property type="evidence" value="ECO:0007669"/>
    <property type="project" value="UniProtKB-EC"/>
</dbReference>
<protein>
    <recommendedName>
        <fullName evidence="8">Molybdenum cofactor guanylyltransferase</fullName>
        <shortName evidence="8">MoCo guanylyltransferase</shortName>
        <ecNumber evidence="8">2.7.7.77</ecNumber>
    </recommendedName>
    <alternativeName>
        <fullName evidence="8">GTP:molybdopterin guanylyltransferase</fullName>
    </alternativeName>
    <alternativeName>
        <fullName evidence="8">Mo-MPT guanylyltransferase</fullName>
    </alternativeName>
    <alternativeName>
        <fullName evidence="8">Molybdopterin guanylyltransferase</fullName>
    </alternativeName>
    <alternativeName>
        <fullName evidence="8">Molybdopterin-guanine dinucleotide synthase</fullName>
        <shortName evidence="8">MGD synthase</shortName>
    </alternativeName>
</protein>
<feature type="binding site" evidence="8">
    <location>
        <position position="102"/>
    </location>
    <ligand>
        <name>Mg(2+)</name>
        <dbReference type="ChEBI" id="CHEBI:18420"/>
    </ligand>
</feature>
<evidence type="ECO:0000256" key="2">
    <source>
        <dbReference type="ARBA" id="ARBA00022679"/>
    </source>
</evidence>
<feature type="binding site" evidence="8">
    <location>
        <position position="102"/>
    </location>
    <ligand>
        <name>GTP</name>
        <dbReference type="ChEBI" id="CHEBI:37565"/>
    </ligand>
</feature>
<comment type="domain">
    <text evidence="8">The N-terminal domain determines nucleotide recognition and specific binding, while the C-terminal domain determines the specific binding to the target protein.</text>
</comment>
<evidence type="ECO:0000256" key="1">
    <source>
        <dbReference type="ARBA" id="ARBA00022490"/>
    </source>
</evidence>
<dbReference type="AlphaFoldDB" id="A0A6C0TXB6"/>
<feature type="binding site" evidence="8">
    <location>
        <position position="24"/>
    </location>
    <ligand>
        <name>GTP</name>
        <dbReference type="ChEBI" id="CHEBI:37565"/>
    </ligand>
</feature>
<dbReference type="SUPFAM" id="SSF53448">
    <property type="entry name" value="Nucleotide-diphospho-sugar transferases"/>
    <property type="match status" value="1"/>
</dbReference>
<dbReference type="GO" id="GO:0005737">
    <property type="term" value="C:cytoplasm"/>
    <property type="evidence" value="ECO:0007669"/>
    <property type="project" value="UniProtKB-SubCell"/>
</dbReference>
<feature type="binding site" evidence="8">
    <location>
        <begin position="11"/>
        <end position="13"/>
    </location>
    <ligand>
        <name>GTP</name>
        <dbReference type="ChEBI" id="CHEBI:37565"/>
    </ligand>
</feature>
<keyword evidence="4 8" id="KW-0547">Nucleotide-binding</keyword>
<dbReference type="Proteomes" id="UP000477680">
    <property type="component" value="Chromosome"/>
</dbReference>
<dbReference type="CDD" id="cd02503">
    <property type="entry name" value="MobA"/>
    <property type="match status" value="1"/>
</dbReference>
<evidence type="ECO:0000256" key="8">
    <source>
        <dbReference type="HAMAP-Rule" id="MF_00316"/>
    </source>
</evidence>
<dbReference type="NCBIfam" id="TIGR02665">
    <property type="entry name" value="molyb_mobA"/>
    <property type="match status" value="1"/>
</dbReference>
<keyword evidence="11" id="KW-1185">Reference proteome</keyword>
<evidence type="ECO:0000256" key="5">
    <source>
        <dbReference type="ARBA" id="ARBA00022842"/>
    </source>
</evidence>
<comment type="subunit">
    <text evidence="8">Monomer.</text>
</comment>
<keyword evidence="6 8" id="KW-0342">GTP-binding</keyword>
<keyword evidence="7 8" id="KW-0501">Molybdenum cofactor biosynthesis</keyword>
<dbReference type="Gene3D" id="3.90.550.10">
    <property type="entry name" value="Spore Coat Polysaccharide Biosynthesis Protein SpsA, Chain A"/>
    <property type="match status" value="1"/>
</dbReference>
<keyword evidence="5 8" id="KW-0460">Magnesium</keyword>
<evidence type="ECO:0000313" key="11">
    <source>
        <dbReference type="Proteomes" id="UP000477680"/>
    </source>
</evidence>
<comment type="similarity">
    <text evidence="8">Belongs to the MobA family.</text>
</comment>
<evidence type="ECO:0000256" key="7">
    <source>
        <dbReference type="ARBA" id="ARBA00023150"/>
    </source>
</evidence>
<dbReference type="GO" id="GO:1902758">
    <property type="term" value="P:bis(molybdopterin guanine dinucleotide)molybdenum biosynthetic process"/>
    <property type="evidence" value="ECO:0007669"/>
    <property type="project" value="TreeGrafter"/>
</dbReference>
<name>A0A6C0TXB6_9GAMM</name>
<gene>
    <name evidence="8 10" type="primary">mobA</name>
    <name evidence="10" type="ORF">G3T16_02735</name>
</gene>
<dbReference type="GO" id="GO:0046872">
    <property type="term" value="F:metal ion binding"/>
    <property type="evidence" value="ECO:0007669"/>
    <property type="project" value="UniProtKB-KW"/>
</dbReference>
<dbReference type="HAMAP" id="MF_00316">
    <property type="entry name" value="MobA"/>
    <property type="match status" value="1"/>
</dbReference>
<dbReference type="PANTHER" id="PTHR19136:SF81">
    <property type="entry name" value="MOLYBDENUM COFACTOR GUANYLYLTRANSFERASE"/>
    <property type="match status" value="1"/>
</dbReference>
<dbReference type="KEGG" id="kim:G3T16_02735"/>
<dbReference type="EC" id="2.7.7.77" evidence="8"/>
<dbReference type="RefSeq" id="WP_163493722.1">
    <property type="nucleotide sequence ID" value="NZ_CP048711.1"/>
</dbReference>